<feature type="domain" description="MBG" evidence="3">
    <location>
        <begin position="1890"/>
        <end position="1962"/>
    </location>
</feature>
<feature type="domain" description="MBG" evidence="3">
    <location>
        <begin position="1659"/>
        <end position="1721"/>
    </location>
</feature>
<keyword evidence="5" id="KW-1185">Reference proteome</keyword>
<keyword evidence="1" id="KW-0472">Membrane</keyword>
<dbReference type="InterPro" id="IPR041248">
    <property type="entry name" value="YDG"/>
</dbReference>
<dbReference type="NCBIfam" id="TIGR04131">
    <property type="entry name" value="Bac_Flav_CTERM"/>
    <property type="match status" value="1"/>
</dbReference>
<dbReference type="InterPro" id="IPR041286">
    <property type="entry name" value="MBG_2"/>
</dbReference>
<evidence type="ECO:0000256" key="1">
    <source>
        <dbReference type="SAM" id="Phobius"/>
    </source>
</evidence>
<feature type="domain" description="MBG" evidence="3">
    <location>
        <begin position="1970"/>
        <end position="2040"/>
    </location>
</feature>
<dbReference type="Pfam" id="PF13573">
    <property type="entry name" value="SprB"/>
    <property type="match status" value="3"/>
</dbReference>
<dbReference type="Proteomes" id="UP001338309">
    <property type="component" value="Unassembled WGS sequence"/>
</dbReference>
<feature type="domain" description="MBG" evidence="3">
    <location>
        <begin position="1249"/>
        <end position="1322"/>
    </location>
</feature>
<sequence length="2315" mass="248580">MLFTPNFHSTINNTFRIDYKQIFQFNLWIGLLVLSVFSFSISGFSQSQTYQFPNELQVGGGFWTGTNEISTVYNEGTKDPLFLTMKELGDLSCQGPTIYMSGGRLLILGCGVANSNNYDKVFEFRKNSGEAFNAEEVFITPSTYRAFSDQPWELLPNVFIRGFKNNVQKGEIHLTNLVHAQVYRIDFSTYSGFDDIDMLYFFVDNQDLFVDDLTLSPVSVAPVLPTLTTAAASGIQSDQALLGGSISNDGGAPVTSRGVVWSTTTNPTITSNRVNIGTGTGSFSSTVTGLPASSTIYARAFAINSAGTAYGNQISFTTPARLVASILSITDESCLGNDGSVFLGASGGRAPYSFRWLFDNSTLSSRTDLSAGTYTIRVTDAAGEVATAIAVVGSQDPLNLTLTTGNVSCNNGNDGFASLVVSGGSGTYSYSWSVGGQTGTRIENLAAGTYSVTVTDQSGCQAIRNFTISQPAPLTATPGAISQVSCIGGNDGSLQIIASGGTPPYTYAWDQPFGNTANLFNLRAGTYRVTVTDSKLCTVSQEVIIAEPSMPLIVTTNPASNVLSTTATVSGNAVIDNSGNGESTTCIVRAGFVYGTTPNPDINTGTVQQVNPFNLAGYSANLVNLRPNAQYFVRSFVENSFGRITYGNEQSFTTQAITLSISGSFSVRPKNYDGNLSAEINGYFLTLSGLVSPFNSVTLENVVVEFESAEAGINKPVRIVSANITGPDAGSYNLSLVNSPLGSGTVFKLSVSISGLQAESKTYDGSTDATVIGTPLLNGIINGDEVFLSGTPQFDFLSSNAGNNLEINATGFLLIGSDAANYELFPPVWFANIFKRQLLIEDPSIVKQKVYDGTPTASFTLGNPINVVSGDDLTVFGSASFEDSNAGIGKRISLIYTLSGNDAVNYLVPEAFSITDGEITPKGLTVTVSSETKEFGENDPLFSLSYAGFVSGENESIVSGTPSFSRNPGENVGIYPVTVSGLSTSNYELSVISGSLEITKRRIQINFSFLSKYYGDLDPVLSFTSSPELGSVLPNGLRVELLGSPQRIPGEDIGDYIIDIGTLIDANPNYLIGYVGGLLSILPKPVQVTADSKSKIFGELDPALTYTSVPAVGDRLPNGIEVSFTGSIVRDPGESVGNYAIRQGTLSNPNFSIDFTEGQLEIRALQVQIIADQQRKTYGDLDPVLSYQSIPVLGTQLENGEILTLTGELLRESGENVGQYAINQGTLSNPNVSLVFTGANLEITPRTIRVSANPASKVYGDLDPILSFQSVPELNQILPNGQAVSLTGSLSREPGENVGQYRILQGSLENSNYTIEYTENQFEILPLEVLVRADSKKKTFGQVDPTLSYSAVPALGSTLPNGIVLEFQGELERAPGEDVGLYPINQGTLNNSNLRISYEPGTLEILPLEVQVLADPKVKTYGDLDPELTFRSIPALNSSLENGLKVSFTGSLNRQTGETVGNYTISQGTLSNPNFTVVYTSNVLEIRPLAVRVVLEDKQKIFGDLDPVLTYTSVPAVGEKLPNGILVSLSGSPIREQGENIGTYKITSGSLANPNYILEFEDGTLTIVPFKVQVSALPAGKIYGQMDPFLAFNVSPQSGTILPNGAVISLGGSLSRTPGENVGVYSIVQGTLAGSNFSIEFKGADFTISPKALEVIPSPNQSKIYGSADPVFTYQIRGWERNDNPSLLSGAISRESGEDSGRYRFNLGNLSAGKNYQLVIGEEYFTVLPKSLLIRAENKSKIYGDPNPQLTYVFEGLANGDVSIDQVPLISTTADERSPVGSYPITLSGGVDKNYQIALQNSTLTVTAKPLRVTAQDKTMLYGGPLPTLTYVYEGLVNGEIGLETEPTIKTLATSASDVGVYAISIEGGIGSNYLISYQSGKLTVQPRELRIVADSKTRSYGDNNPDLTYSLVGLVNGDIGLKEAPLLQTPANQSSGVGTYPILVSGGVDSNYSLIYQNGTLEVNPSVLLVSALPSSKIFGQADPELRFQVQGFKLQDGLELGEGLLVRDPGEAVGSYDIKQGSLEFGLNYTINFTKGKFDILPAEVVSVTPPTLIQTPWGISPDLPSTLTVLTQGGMEFTLGVSWNSLPLNVFARGLYILSGELILSSGIKNSALIPAQIQVLVLAKPAPQDLILSNNRFVPDPDNFFQVIGNFSVIDPIDDVHSIELVQREMDNYLFEIKEGILFWSSANQEEGRSQFTIKVQVTDRDGNTLLKEFTIIRDRIDLNNLVVYNSFSPNGDGVNDTWGVPDLRYYKNVRVHIFNREGRRVFYTEDPDFRWDGSFQGVDLATDSFQWVIEILETGEKRNGVLNLIR</sequence>
<dbReference type="Gene3D" id="2.60.40.740">
    <property type="match status" value="2"/>
</dbReference>
<dbReference type="InterPro" id="IPR025667">
    <property type="entry name" value="SprB_repeat"/>
</dbReference>
<evidence type="ECO:0000313" key="5">
    <source>
        <dbReference type="Proteomes" id="UP001338309"/>
    </source>
</evidence>
<dbReference type="Pfam" id="PF18676">
    <property type="entry name" value="MBG_2"/>
    <property type="match status" value="14"/>
</dbReference>
<proteinExistence type="predicted"/>
<feature type="domain" description="MBG" evidence="3">
    <location>
        <begin position="1811"/>
        <end position="1884"/>
    </location>
</feature>
<accession>A0ABQ6PRU8</accession>
<feature type="domain" description="MBG" evidence="3">
    <location>
        <begin position="1009"/>
        <end position="1079"/>
    </location>
</feature>
<dbReference type="EMBL" id="BTPD01000011">
    <property type="protein sequence ID" value="GMQ30726.1"/>
    <property type="molecule type" value="Genomic_DNA"/>
</dbReference>
<feature type="domain" description="MBG" evidence="3">
    <location>
        <begin position="1168"/>
        <end position="1241"/>
    </location>
</feature>
<evidence type="ECO:0000259" key="3">
    <source>
        <dbReference type="Pfam" id="PF18676"/>
    </source>
</evidence>
<keyword evidence="1" id="KW-0812">Transmembrane</keyword>
<keyword evidence="1" id="KW-1133">Transmembrane helix</keyword>
<organism evidence="4 5">
    <name type="scientific">Algoriphagus confluentis</name>
    <dbReference type="NCBI Taxonomy" id="1697556"/>
    <lineage>
        <taxon>Bacteria</taxon>
        <taxon>Pseudomonadati</taxon>
        <taxon>Bacteroidota</taxon>
        <taxon>Cytophagia</taxon>
        <taxon>Cytophagales</taxon>
        <taxon>Cyclobacteriaceae</taxon>
        <taxon>Algoriphagus</taxon>
    </lineage>
</organism>
<evidence type="ECO:0000313" key="4">
    <source>
        <dbReference type="EMBL" id="GMQ30726.1"/>
    </source>
</evidence>
<feature type="domain" description="YDG" evidence="2">
    <location>
        <begin position="667"/>
        <end position="735"/>
    </location>
</feature>
<dbReference type="Pfam" id="PF18657">
    <property type="entry name" value="YDG"/>
    <property type="match status" value="3"/>
</dbReference>
<dbReference type="Gene3D" id="3.30.160.710">
    <property type="match status" value="3"/>
</dbReference>
<gene>
    <name evidence="4" type="ORF">Aconfl_33690</name>
</gene>
<feature type="domain" description="MBG" evidence="3">
    <location>
        <begin position="1087"/>
        <end position="1160"/>
    </location>
</feature>
<evidence type="ECO:0000259" key="2">
    <source>
        <dbReference type="Pfam" id="PF18657"/>
    </source>
</evidence>
<feature type="domain" description="MBG" evidence="3">
    <location>
        <begin position="1493"/>
        <end position="1566"/>
    </location>
</feature>
<dbReference type="InterPro" id="IPR026341">
    <property type="entry name" value="T9SS_type_B"/>
</dbReference>
<reference evidence="4 5" key="1">
    <citation type="submission" date="2023-08" db="EMBL/GenBank/DDBJ databases">
        <title>Draft genome sequence of Algoriphagus confluentis.</title>
        <authorList>
            <person name="Takatani N."/>
            <person name="Hosokawa M."/>
            <person name="Sawabe T."/>
        </authorList>
    </citation>
    <scope>NUCLEOTIDE SEQUENCE [LARGE SCALE GENOMIC DNA]</scope>
    <source>
        <strain evidence="4 5">NBRC 111222</strain>
    </source>
</reference>
<protein>
    <submittedName>
        <fullName evidence="4">Uncharacterized protein</fullName>
    </submittedName>
</protein>
<feature type="domain" description="MBG" evidence="3">
    <location>
        <begin position="1331"/>
        <end position="1403"/>
    </location>
</feature>
<feature type="domain" description="YDG" evidence="2">
    <location>
        <begin position="846"/>
        <end position="909"/>
    </location>
</feature>
<feature type="domain" description="YDG" evidence="2">
    <location>
        <begin position="751"/>
        <end position="824"/>
    </location>
</feature>
<name>A0ABQ6PRU8_9BACT</name>
<feature type="transmembrane region" description="Helical" evidence="1">
    <location>
        <begin position="25"/>
        <end position="44"/>
    </location>
</feature>
<feature type="domain" description="MBG" evidence="3">
    <location>
        <begin position="924"/>
        <end position="996"/>
    </location>
</feature>
<feature type="domain" description="MBG" evidence="3">
    <location>
        <begin position="1411"/>
        <end position="1484"/>
    </location>
</feature>
<feature type="domain" description="MBG" evidence="3">
    <location>
        <begin position="1573"/>
        <end position="1647"/>
    </location>
</feature>
<dbReference type="Pfam" id="PF13585">
    <property type="entry name" value="CHU_C"/>
    <property type="match status" value="1"/>
</dbReference>
<comment type="caution">
    <text evidence="4">The sequence shown here is derived from an EMBL/GenBank/DDBJ whole genome shotgun (WGS) entry which is preliminary data.</text>
</comment>
<feature type="domain" description="MBG" evidence="3">
    <location>
        <begin position="1732"/>
        <end position="1805"/>
    </location>
</feature>